<feature type="chain" id="PRO_5016308818" evidence="1">
    <location>
        <begin position="23"/>
        <end position="212"/>
    </location>
</feature>
<organism evidence="2 3">
    <name type="scientific">Coraliomargarita sinensis</name>
    <dbReference type="NCBI Taxonomy" id="2174842"/>
    <lineage>
        <taxon>Bacteria</taxon>
        <taxon>Pseudomonadati</taxon>
        <taxon>Verrucomicrobiota</taxon>
        <taxon>Opitutia</taxon>
        <taxon>Puniceicoccales</taxon>
        <taxon>Coraliomargaritaceae</taxon>
        <taxon>Coraliomargarita</taxon>
    </lineage>
</organism>
<sequence length="212" mass="23191">MSYFRIILSLTAALFLHTSLDAVNVNSQGIKNRALFGINFPGGTRSYHAQEKAVLSISKQEYVTAAFRVIELNIVTDGPAMLRIYYSRALKAGELQAALGDAAEASGVPGSSIVKTPLPPQVEAMAGRGSDIADSITSDTVIKEYPHATHAHTIEFRISSRSELLELHDELRKHWLKEPTFFLAGQIVNPDENPQSELKPRSLGGTLFTVEE</sequence>
<accession>A0A317ZFU9</accession>
<dbReference type="OrthoDB" id="196581at2"/>
<evidence type="ECO:0000313" key="3">
    <source>
        <dbReference type="Proteomes" id="UP000247099"/>
    </source>
</evidence>
<comment type="caution">
    <text evidence="2">The sequence shown here is derived from an EMBL/GenBank/DDBJ whole genome shotgun (WGS) entry which is preliminary data.</text>
</comment>
<evidence type="ECO:0000256" key="1">
    <source>
        <dbReference type="SAM" id="SignalP"/>
    </source>
</evidence>
<name>A0A317ZFU9_9BACT</name>
<reference evidence="2 3" key="1">
    <citation type="submission" date="2018-05" db="EMBL/GenBank/DDBJ databases">
        <title>Coraliomargarita sinensis sp. nov., isolated from a marine solar saltern.</title>
        <authorList>
            <person name="Zhou L.Y."/>
        </authorList>
    </citation>
    <scope>NUCLEOTIDE SEQUENCE [LARGE SCALE GENOMIC DNA]</scope>
    <source>
        <strain evidence="2 3">WN38</strain>
    </source>
</reference>
<evidence type="ECO:0000313" key="2">
    <source>
        <dbReference type="EMBL" id="PXA03083.1"/>
    </source>
</evidence>
<dbReference type="Proteomes" id="UP000247099">
    <property type="component" value="Unassembled WGS sequence"/>
</dbReference>
<keyword evidence="1" id="KW-0732">Signal</keyword>
<keyword evidence="3" id="KW-1185">Reference proteome</keyword>
<dbReference type="AlphaFoldDB" id="A0A317ZFU9"/>
<dbReference type="RefSeq" id="WP_110131993.1">
    <property type="nucleotide sequence ID" value="NZ_QHJQ01000012.1"/>
</dbReference>
<protein>
    <submittedName>
        <fullName evidence="2">Uncharacterized protein</fullName>
    </submittedName>
</protein>
<dbReference type="InParanoid" id="A0A317ZFU9"/>
<dbReference type="EMBL" id="QHJQ01000012">
    <property type="protein sequence ID" value="PXA03083.1"/>
    <property type="molecule type" value="Genomic_DNA"/>
</dbReference>
<feature type="signal peptide" evidence="1">
    <location>
        <begin position="1"/>
        <end position="22"/>
    </location>
</feature>
<gene>
    <name evidence="2" type="ORF">DDZ13_13515</name>
</gene>
<proteinExistence type="predicted"/>